<evidence type="ECO:0000313" key="3">
    <source>
        <dbReference type="EMBL" id="KAK7087687.1"/>
    </source>
</evidence>
<evidence type="ECO:0008006" key="5">
    <source>
        <dbReference type="Google" id="ProtNLM"/>
    </source>
</evidence>
<protein>
    <recommendedName>
        <fullName evidence="5">MIB/HERC2 domain-containing protein</fullName>
    </recommendedName>
</protein>
<dbReference type="Gene3D" id="2.30.30.40">
    <property type="entry name" value="SH3 Domains"/>
    <property type="match status" value="1"/>
</dbReference>
<accession>A0AAN9AIW5</accession>
<reference evidence="3 4" key="1">
    <citation type="submission" date="2024-02" db="EMBL/GenBank/DDBJ databases">
        <title>Chromosome-scale genome assembly of the rough periwinkle Littorina saxatilis.</title>
        <authorList>
            <person name="De Jode A."/>
            <person name="Faria R."/>
            <person name="Formenti G."/>
            <person name="Sims Y."/>
            <person name="Smith T.P."/>
            <person name="Tracey A."/>
            <person name="Wood J.M.D."/>
            <person name="Zagrodzka Z.B."/>
            <person name="Johannesson K."/>
            <person name="Butlin R.K."/>
            <person name="Leder E.H."/>
        </authorList>
    </citation>
    <scope>NUCLEOTIDE SEQUENCE [LARGE SCALE GENOMIC DNA]</scope>
    <source>
        <strain evidence="3">Snail1</strain>
        <tissue evidence="3">Muscle</tissue>
    </source>
</reference>
<sequence length="279" mass="30874">MSKHRSCAEVKAVTDVATEKRRELEQQAQRLRAMETALAAQIKEVKDMFPSMRRKAKDTFDDLEQWVEKRRQEVNILIQAEEDATMTSLAELEKWRAALVLPVASVGKLVQSASGGTLLGMVNSLTSRLNDLESQTGTTRKIEVTDLTFNLQKLDQLKADIASLGQITKPATTTTTLQQTTQPAPATSTATTATTRRTADKPRGAELAKVLSAGDRVKLAGGHRDWTGTVTAIPSRRAVSPGWEPAGYDRTKWVDVKWDDGYEDSYEMGFMGQYKLDLV</sequence>
<proteinExistence type="predicted"/>
<keyword evidence="1" id="KW-0175">Coiled coil</keyword>
<organism evidence="3 4">
    <name type="scientific">Littorina saxatilis</name>
    <dbReference type="NCBI Taxonomy" id="31220"/>
    <lineage>
        <taxon>Eukaryota</taxon>
        <taxon>Metazoa</taxon>
        <taxon>Spiralia</taxon>
        <taxon>Lophotrochozoa</taxon>
        <taxon>Mollusca</taxon>
        <taxon>Gastropoda</taxon>
        <taxon>Caenogastropoda</taxon>
        <taxon>Littorinimorpha</taxon>
        <taxon>Littorinoidea</taxon>
        <taxon>Littorinidae</taxon>
        <taxon>Littorina</taxon>
    </lineage>
</organism>
<comment type="caution">
    <text evidence="3">The sequence shown here is derived from an EMBL/GenBank/DDBJ whole genome shotgun (WGS) entry which is preliminary data.</text>
</comment>
<dbReference type="Proteomes" id="UP001374579">
    <property type="component" value="Unassembled WGS sequence"/>
</dbReference>
<feature type="coiled-coil region" evidence="1">
    <location>
        <begin position="14"/>
        <end position="44"/>
    </location>
</feature>
<gene>
    <name evidence="3" type="ORF">V1264_021704</name>
</gene>
<evidence type="ECO:0000313" key="4">
    <source>
        <dbReference type="Proteomes" id="UP001374579"/>
    </source>
</evidence>
<keyword evidence="4" id="KW-1185">Reference proteome</keyword>
<dbReference type="EMBL" id="JBAMIC010004070">
    <property type="protein sequence ID" value="KAK7087687.1"/>
    <property type="molecule type" value="Genomic_DNA"/>
</dbReference>
<evidence type="ECO:0000256" key="2">
    <source>
        <dbReference type="SAM" id="MobiDB-lite"/>
    </source>
</evidence>
<feature type="compositionally biased region" description="Low complexity" evidence="2">
    <location>
        <begin position="173"/>
        <end position="196"/>
    </location>
</feature>
<evidence type="ECO:0000256" key="1">
    <source>
        <dbReference type="SAM" id="Coils"/>
    </source>
</evidence>
<feature type="region of interest" description="Disordered" evidence="2">
    <location>
        <begin position="173"/>
        <end position="202"/>
    </location>
</feature>
<dbReference type="AlphaFoldDB" id="A0AAN9AIW5"/>
<name>A0AAN9AIW5_9CAEN</name>